<sequence>MYTIAVKYDVSGLKDLACQNFSRSSQKSWDSDDFSVAIGHVFSSTLSKDTGLRSIVIRVISSQTAIVKTAEIQT</sequence>
<evidence type="ECO:0000313" key="2">
    <source>
        <dbReference type="Proteomes" id="UP001199106"/>
    </source>
</evidence>
<evidence type="ECO:0000313" key="1">
    <source>
        <dbReference type="EMBL" id="KAG9190380.1"/>
    </source>
</evidence>
<reference evidence="1" key="1">
    <citation type="submission" date="2021-07" db="EMBL/GenBank/DDBJ databases">
        <title>Genome Resource of American Ginseng Black Spot Pathogen Alternaria panax.</title>
        <authorList>
            <person name="Qiu C."/>
            <person name="Wang W."/>
            <person name="Liu Z."/>
        </authorList>
    </citation>
    <scope>NUCLEOTIDE SEQUENCE</scope>
    <source>
        <strain evidence="1">BNCC115425</strain>
    </source>
</reference>
<proteinExistence type="predicted"/>
<accession>A0AAD4I644</accession>
<keyword evidence="2" id="KW-1185">Reference proteome</keyword>
<dbReference type="Proteomes" id="UP001199106">
    <property type="component" value="Unassembled WGS sequence"/>
</dbReference>
<name>A0AAD4I644_9PLEO</name>
<protein>
    <submittedName>
        <fullName evidence="1">Uncharacterized protein</fullName>
    </submittedName>
</protein>
<dbReference type="PANTHER" id="PTHR47843:SF5">
    <property type="entry name" value="BTB_POZ DOMAIN PROTEIN"/>
    <property type="match status" value="1"/>
</dbReference>
<dbReference type="PANTHER" id="PTHR47843">
    <property type="entry name" value="BTB DOMAIN-CONTAINING PROTEIN-RELATED"/>
    <property type="match status" value="1"/>
</dbReference>
<dbReference type="EMBL" id="JAANER010000004">
    <property type="protein sequence ID" value="KAG9190380.1"/>
    <property type="molecule type" value="Genomic_DNA"/>
</dbReference>
<gene>
    <name evidence="1" type="ORF">G6011_08468</name>
</gene>
<organism evidence="1 2">
    <name type="scientific">Alternaria panax</name>
    <dbReference type="NCBI Taxonomy" id="48097"/>
    <lineage>
        <taxon>Eukaryota</taxon>
        <taxon>Fungi</taxon>
        <taxon>Dikarya</taxon>
        <taxon>Ascomycota</taxon>
        <taxon>Pezizomycotina</taxon>
        <taxon>Dothideomycetes</taxon>
        <taxon>Pleosporomycetidae</taxon>
        <taxon>Pleosporales</taxon>
        <taxon>Pleosporineae</taxon>
        <taxon>Pleosporaceae</taxon>
        <taxon>Alternaria</taxon>
        <taxon>Alternaria sect. Panax</taxon>
    </lineage>
</organism>
<comment type="caution">
    <text evidence="1">The sequence shown here is derived from an EMBL/GenBank/DDBJ whole genome shotgun (WGS) entry which is preliminary data.</text>
</comment>
<dbReference type="AlphaFoldDB" id="A0AAD4I644"/>